<feature type="compositionally biased region" description="Polar residues" evidence="1">
    <location>
        <begin position="117"/>
        <end position="127"/>
    </location>
</feature>
<feature type="compositionally biased region" description="Basic residues" evidence="1">
    <location>
        <begin position="187"/>
        <end position="196"/>
    </location>
</feature>
<feature type="region of interest" description="Disordered" evidence="1">
    <location>
        <begin position="1"/>
        <end position="74"/>
    </location>
</feature>
<accession>K0RF48</accession>
<dbReference type="AlphaFoldDB" id="K0RF48"/>
<proteinExistence type="predicted"/>
<protein>
    <submittedName>
        <fullName evidence="2">Uncharacterized protein</fullName>
    </submittedName>
</protein>
<feature type="compositionally biased region" description="Low complexity" evidence="1">
    <location>
        <begin position="202"/>
        <end position="217"/>
    </location>
</feature>
<name>K0RF48_THAOC</name>
<dbReference type="EMBL" id="AGNL01042697">
    <property type="protein sequence ID" value="EJK50889.1"/>
    <property type="molecule type" value="Genomic_DNA"/>
</dbReference>
<evidence type="ECO:0000313" key="3">
    <source>
        <dbReference type="Proteomes" id="UP000266841"/>
    </source>
</evidence>
<organism evidence="2 3">
    <name type="scientific">Thalassiosira oceanica</name>
    <name type="common">Marine diatom</name>
    <dbReference type="NCBI Taxonomy" id="159749"/>
    <lineage>
        <taxon>Eukaryota</taxon>
        <taxon>Sar</taxon>
        <taxon>Stramenopiles</taxon>
        <taxon>Ochrophyta</taxon>
        <taxon>Bacillariophyta</taxon>
        <taxon>Coscinodiscophyceae</taxon>
        <taxon>Thalassiosirophycidae</taxon>
        <taxon>Thalassiosirales</taxon>
        <taxon>Thalassiosiraceae</taxon>
        <taxon>Thalassiosira</taxon>
    </lineage>
</organism>
<evidence type="ECO:0000313" key="2">
    <source>
        <dbReference type="EMBL" id="EJK50889.1"/>
    </source>
</evidence>
<evidence type="ECO:0000256" key="1">
    <source>
        <dbReference type="SAM" id="MobiDB-lite"/>
    </source>
</evidence>
<comment type="caution">
    <text evidence="2">The sequence shown here is derived from an EMBL/GenBank/DDBJ whole genome shotgun (WGS) entry which is preliminary data.</text>
</comment>
<sequence length="271" mass="27584">MMEGQPSAPPPLGWPGGAESGGLTSGGGSRRRRRETRASLAKGRSRSRDSAPPFSRGDGLPGRITSVTARPPYKHPAWAAVRRIALDVPLGQDGGDSPCDWPTRACRGLPPQNILTLAAATSATGRSAPSPLRGGRVAPADGGRDETGPRGSGGVGPRRHRSRSAPSRARLRGHPEAARRAGTTQAARRRPRRPKRAPSQTGPPQSGGTLSSSPGPSAIGRGLDLSGSRPRSEGSGVAQPDWEGVASEALCLAHGGGPDVLAGSPGGPLPG</sequence>
<keyword evidence="3" id="KW-1185">Reference proteome</keyword>
<gene>
    <name evidence="2" type="ORF">THAOC_29998</name>
</gene>
<feature type="region of interest" description="Disordered" evidence="1">
    <location>
        <begin position="117"/>
        <end position="271"/>
    </location>
</feature>
<reference evidence="2 3" key="1">
    <citation type="journal article" date="2012" name="Genome Biol.">
        <title>Genome and low-iron response of an oceanic diatom adapted to chronic iron limitation.</title>
        <authorList>
            <person name="Lommer M."/>
            <person name="Specht M."/>
            <person name="Roy A.S."/>
            <person name="Kraemer L."/>
            <person name="Andreson R."/>
            <person name="Gutowska M.A."/>
            <person name="Wolf J."/>
            <person name="Bergner S.V."/>
            <person name="Schilhabel M.B."/>
            <person name="Klostermeier U.C."/>
            <person name="Beiko R.G."/>
            <person name="Rosenstiel P."/>
            <person name="Hippler M."/>
            <person name="Laroche J."/>
        </authorList>
    </citation>
    <scope>NUCLEOTIDE SEQUENCE [LARGE SCALE GENOMIC DNA]</scope>
    <source>
        <strain evidence="2 3">CCMP1005</strain>
    </source>
</reference>
<feature type="compositionally biased region" description="Gly residues" evidence="1">
    <location>
        <begin position="14"/>
        <end position="28"/>
    </location>
</feature>
<dbReference type="Proteomes" id="UP000266841">
    <property type="component" value="Unassembled WGS sequence"/>
</dbReference>
<feature type="non-terminal residue" evidence="2">
    <location>
        <position position="271"/>
    </location>
</feature>